<dbReference type="InterPro" id="IPR011990">
    <property type="entry name" value="TPR-like_helical_dom_sf"/>
</dbReference>
<evidence type="ECO:0000313" key="3">
    <source>
        <dbReference type="Proteomes" id="UP000579945"/>
    </source>
</evidence>
<feature type="domain" description="HTH luxR-type" evidence="1">
    <location>
        <begin position="674"/>
        <end position="739"/>
    </location>
</feature>
<dbReference type="PANTHER" id="PTHR47691:SF3">
    <property type="entry name" value="HTH-TYPE TRANSCRIPTIONAL REGULATOR RV0890C-RELATED"/>
    <property type="match status" value="1"/>
</dbReference>
<dbReference type="GeneID" id="95390915"/>
<dbReference type="GO" id="GO:0006355">
    <property type="term" value="P:regulation of DNA-templated transcription"/>
    <property type="evidence" value="ECO:0007669"/>
    <property type="project" value="InterPro"/>
</dbReference>
<sequence>MERGNLPADVTGFVGRRAELKEVRRLLGRARLVTLTGVAGVGKTRLAMRAAYSARRAFDDGVFFVDLSTLHDPGLIETAIADAMRLTDQTARTDEEVLTAHLAGKRLLLVLDGTEHLVGRCAQLAELLLRRSPGLKILVAGRQALEIEGEHLLPVPSLTLSDAVALLADRALAATGAFAVTAENEALVRKLCLRLDRIPLAIELAAVRLRALSVEEVVEGLDHRFKLLDLGSRAGGPRHQTLRAAIGWSHELSTPDERLLWARLSVFSGGFGLVAAESVCSGGRLSRAAIVDLVGALVDKSILIREEREEGVRYSLIDSVREYGAEWLGRLGAAEADALRARHTDFYLRLARANEADWFGPRQQAIFSSTRAELGNLRAAFERCLDAHEQALDMAATLWFYWVGCGQLREGRHWLGRALSAAPEPTSARMRALWVAGYVCVLIGESDSGTRFLEECRDHGDQRAVAYAVHRLGCAALIADEHDRAVPLFTEAVERYAKLGVLECNVLMACVELAIVLAFRGELDSCAELCDQVRDRCERVGEQWVLSYVDYVEAYAAWAKGARGRALSLALRSLRVSHRFHDLVGIVLSVELVALLRAEAGEPEVAAVLQGAAGTIWRSVGPLLFDSRHFNRPHLICAERAERELGGRVYAAAYARGRRLGLDEAVSAAAGGREPRAELPLTRREWEVAQLVAGGLSNREMAEQLVLSKRTVDAHVEHILDKLGFSSRAQIAAWVTSLPS</sequence>
<reference evidence="2 3" key="1">
    <citation type="submission" date="2020-08" db="EMBL/GenBank/DDBJ databases">
        <title>Sequencing the genomes of 1000 actinobacteria strains.</title>
        <authorList>
            <person name="Klenk H.-P."/>
        </authorList>
    </citation>
    <scope>NUCLEOTIDE SEQUENCE [LARGE SCALE GENOMIC DNA]</scope>
    <source>
        <strain evidence="2 3">DSM 44320</strain>
    </source>
</reference>
<proteinExistence type="predicted"/>
<gene>
    <name evidence="2" type="ORF">FHR33_004547</name>
</gene>
<dbReference type="InterPro" id="IPR016032">
    <property type="entry name" value="Sig_transdc_resp-reg_C-effctor"/>
</dbReference>
<dbReference type="SMART" id="SM00421">
    <property type="entry name" value="HTH_LUXR"/>
    <property type="match status" value="1"/>
</dbReference>
<dbReference type="AlphaFoldDB" id="A0A7W5VIW6"/>
<dbReference type="RefSeq" id="WP_183650967.1">
    <property type="nucleotide sequence ID" value="NZ_BAAAXX010000088.1"/>
</dbReference>
<name>A0A7W5VIW6_9ACTN</name>
<dbReference type="PRINTS" id="PR00364">
    <property type="entry name" value="DISEASERSIST"/>
</dbReference>
<accession>A0A7W5VIW6</accession>
<comment type="caution">
    <text evidence="2">The sequence shown here is derived from an EMBL/GenBank/DDBJ whole genome shotgun (WGS) entry which is preliminary data.</text>
</comment>
<dbReference type="EC" id="2.7.11.1" evidence="2"/>
<dbReference type="Gene3D" id="3.40.50.300">
    <property type="entry name" value="P-loop containing nucleotide triphosphate hydrolases"/>
    <property type="match status" value="1"/>
</dbReference>
<keyword evidence="3" id="KW-1185">Reference proteome</keyword>
<dbReference type="Gene3D" id="1.25.40.10">
    <property type="entry name" value="Tetratricopeptide repeat domain"/>
    <property type="match status" value="1"/>
</dbReference>
<dbReference type="EMBL" id="JACIBV010000001">
    <property type="protein sequence ID" value="MBB3728687.1"/>
    <property type="molecule type" value="Genomic_DNA"/>
</dbReference>
<dbReference type="SUPFAM" id="SSF46894">
    <property type="entry name" value="C-terminal effector domain of the bipartite response regulators"/>
    <property type="match status" value="1"/>
</dbReference>
<dbReference type="Gene3D" id="1.10.10.10">
    <property type="entry name" value="Winged helix-like DNA-binding domain superfamily/Winged helix DNA-binding domain"/>
    <property type="match status" value="1"/>
</dbReference>
<dbReference type="PANTHER" id="PTHR47691">
    <property type="entry name" value="REGULATOR-RELATED"/>
    <property type="match status" value="1"/>
</dbReference>
<keyword evidence="2" id="KW-0418">Kinase</keyword>
<dbReference type="SUPFAM" id="SSF48452">
    <property type="entry name" value="TPR-like"/>
    <property type="match status" value="1"/>
</dbReference>
<dbReference type="GO" id="GO:0016887">
    <property type="term" value="F:ATP hydrolysis activity"/>
    <property type="evidence" value="ECO:0007669"/>
    <property type="project" value="InterPro"/>
</dbReference>
<keyword evidence="2" id="KW-0723">Serine/threonine-protein kinase</keyword>
<dbReference type="SUPFAM" id="SSF52540">
    <property type="entry name" value="P-loop containing nucleoside triphosphate hydrolases"/>
    <property type="match status" value="1"/>
</dbReference>
<dbReference type="InterPro" id="IPR049945">
    <property type="entry name" value="AAA_22"/>
</dbReference>
<dbReference type="GO" id="GO:0003677">
    <property type="term" value="F:DNA binding"/>
    <property type="evidence" value="ECO:0007669"/>
    <property type="project" value="InterPro"/>
</dbReference>
<dbReference type="Proteomes" id="UP000579945">
    <property type="component" value="Unassembled WGS sequence"/>
</dbReference>
<protein>
    <submittedName>
        <fullName evidence="2">Non-specific serine/threonine protein kinase</fullName>
        <ecNumber evidence="2">2.7.11.1</ecNumber>
    </submittedName>
</protein>
<organism evidence="2 3">
    <name type="scientific">Nonomuraea dietziae</name>
    <dbReference type="NCBI Taxonomy" id="65515"/>
    <lineage>
        <taxon>Bacteria</taxon>
        <taxon>Bacillati</taxon>
        <taxon>Actinomycetota</taxon>
        <taxon>Actinomycetes</taxon>
        <taxon>Streptosporangiales</taxon>
        <taxon>Streptosporangiaceae</taxon>
        <taxon>Nonomuraea</taxon>
    </lineage>
</organism>
<dbReference type="GO" id="GO:0004674">
    <property type="term" value="F:protein serine/threonine kinase activity"/>
    <property type="evidence" value="ECO:0007669"/>
    <property type="project" value="UniProtKB-KW"/>
</dbReference>
<keyword evidence="2" id="KW-0808">Transferase</keyword>
<dbReference type="PROSITE" id="PS50043">
    <property type="entry name" value="HTH_LUXR_2"/>
    <property type="match status" value="1"/>
</dbReference>
<evidence type="ECO:0000313" key="2">
    <source>
        <dbReference type="EMBL" id="MBB3728687.1"/>
    </source>
</evidence>
<dbReference type="CDD" id="cd06170">
    <property type="entry name" value="LuxR_C_like"/>
    <property type="match status" value="1"/>
</dbReference>
<dbReference type="InterPro" id="IPR000792">
    <property type="entry name" value="Tscrpt_reg_LuxR_C"/>
</dbReference>
<dbReference type="InterPro" id="IPR027417">
    <property type="entry name" value="P-loop_NTPase"/>
</dbReference>
<dbReference type="Pfam" id="PF00196">
    <property type="entry name" value="GerE"/>
    <property type="match status" value="1"/>
</dbReference>
<dbReference type="Pfam" id="PF13401">
    <property type="entry name" value="AAA_22"/>
    <property type="match status" value="1"/>
</dbReference>
<evidence type="ECO:0000259" key="1">
    <source>
        <dbReference type="PROSITE" id="PS50043"/>
    </source>
</evidence>
<dbReference type="InterPro" id="IPR036388">
    <property type="entry name" value="WH-like_DNA-bd_sf"/>
</dbReference>
<dbReference type="PRINTS" id="PR00038">
    <property type="entry name" value="HTHLUXR"/>
</dbReference>